<evidence type="ECO:0000313" key="3">
    <source>
        <dbReference type="Proteomes" id="UP000655550"/>
    </source>
</evidence>
<evidence type="ECO:0000259" key="1">
    <source>
        <dbReference type="Pfam" id="PF00899"/>
    </source>
</evidence>
<dbReference type="CDD" id="cd01483">
    <property type="entry name" value="E1_enzyme_family"/>
    <property type="match status" value="1"/>
</dbReference>
<feature type="domain" description="THIF-type NAD/FAD binding fold" evidence="1">
    <location>
        <begin position="304"/>
        <end position="465"/>
    </location>
</feature>
<gene>
    <name evidence="2" type="ORF">GCM10007363_28770</name>
</gene>
<dbReference type="InterPro" id="IPR035985">
    <property type="entry name" value="Ubiquitin-activating_enz"/>
</dbReference>
<dbReference type="InterPro" id="IPR000594">
    <property type="entry name" value="ThiF_NAD_FAD-bd"/>
</dbReference>
<protein>
    <recommendedName>
        <fullName evidence="1">THIF-type NAD/FAD binding fold domain-containing protein</fullName>
    </recommendedName>
</protein>
<accession>A0ABQ2AUL2</accession>
<dbReference type="RefSeq" id="WP_133063674.1">
    <property type="nucleotide sequence ID" value="NZ_BMDE01000010.1"/>
</dbReference>
<sequence length="567" mass="61692">MTAATPSAPSLTDEGFAAVQQACLERGLSVIRLADPADGWLGVQIQGGQQPWELDVNCKSDALTRLPSISLRTPARLLAHVGYHGTVCVSDNQGLSLDPDRRSEIVAFTVLAAFDLLEKWNADAAANSDEFYNELEGYWLGLPGAVRARATVEVDGKDRLLKAYLNTKKGPSKWYFAEREGKSLLAFDTKGLASHRALYVHLPGPIAPPLYPNKLGPEFIESVCEQMTAEQQALWDQLVGPSKNGPKHLALLVSVPRAAGGFSLVGATFGAKAGKLDVTVPVTPLTVRRHTPSYMRERGGASLELLSKHIVVLGCGAVGSVVADSLASTGVGRLTLVDGDDYSEDNVFRHIIDPSFIDLPKVIGLGFELKRRYPGIQVTEVANWAQEWLKTADFSKVDGVVFAFGLPTLERSFCRAIRARAKRPLPMLFTWLEPLDLGGHSVACWTEEPGCLDCLYRDDEGQNSLQARTAFLEPNQAVSKNLTGCSSVFVPYSALQSRRTGLMAAEHLLAALNSSGPSYRYWVGEGRVAAKQGLRITPWRDTAKSLNFEEATSRVFGRPCKHCRGTK</sequence>
<reference evidence="3" key="1">
    <citation type="journal article" date="2019" name="Int. J. Syst. Evol. Microbiol.">
        <title>The Global Catalogue of Microorganisms (GCM) 10K type strain sequencing project: providing services to taxonomists for standard genome sequencing and annotation.</title>
        <authorList>
            <consortium name="The Broad Institute Genomics Platform"/>
            <consortium name="The Broad Institute Genome Sequencing Center for Infectious Disease"/>
            <person name="Wu L."/>
            <person name="Ma J."/>
        </authorList>
    </citation>
    <scope>NUCLEOTIDE SEQUENCE [LARGE SCALE GENOMIC DNA]</scope>
    <source>
        <strain evidence="3">CCM 8778</strain>
    </source>
</reference>
<proteinExistence type="predicted"/>
<name>A0ABQ2AUL2_9PSED</name>
<dbReference type="Gene3D" id="3.40.50.720">
    <property type="entry name" value="NAD(P)-binding Rossmann-like Domain"/>
    <property type="match status" value="1"/>
</dbReference>
<comment type="caution">
    <text evidence="2">The sequence shown here is derived from an EMBL/GenBank/DDBJ whole genome shotgun (WGS) entry which is preliminary data.</text>
</comment>
<organism evidence="2 3">
    <name type="scientific">Pseudomonas fluvialis</name>
    <dbReference type="NCBI Taxonomy" id="1793966"/>
    <lineage>
        <taxon>Bacteria</taxon>
        <taxon>Pseudomonadati</taxon>
        <taxon>Pseudomonadota</taxon>
        <taxon>Gammaproteobacteria</taxon>
        <taxon>Pseudomonadales</taxon>
        <taxon>Pseudomonadaceae</taxon>
        <taxon>Pseudomonas</taxon>
    </lineage>
</organism>
<keyword evidence="3" id="KW-1185">Reference proteome</keyword>
<dbReference type="SUPFAM" id="SSF69572">
    <property type="entry name" value="Activating enzymes of the ubiquitin-like proteins"/>
    <property type="match status" value="1"/>
</dbReference>
<dbReference type="Proteomes" id="UP000655550">
    <property type="component" value="Unassembled WGS sequence"/>
</dbReference>
<evidence type="ECO:0000313" key="2">
    <source>
        <dbReference type="EMBL" id="GGH96664.1"/>
    </source>
</evidence>
<dbReference type="EMBL" id="BMDE01000010">
    <property type="protein sequence ID" value="GGH96664.1"/>
    <property type="molecule type" value="Genomic_DNA"/>
</dbReference>
<dbReference type="Pfam" id="PF00899">
    <property type="entry name" value="ThiF"/>
    <property type="match status" value="1"/>
</dbReference>